<sequence>MVVQQGLCINSKLVSERHRCSTAHSMVVQQGRIRAPVAPPYKTGAAASADARAGALKHTSKKCV</sequence>
<protein>
    <submittedName>
        <fullName evidence="1">Uncharacterized protein</fullName>
    </submittedName>
</protein>
<name>A0A401ZBD6_9CHLR</name>
<organism evidence="1 2">
    <name type="scientific">Dictyobacter aurantiacus</name>
    <dbReference type="NCBI Taxonomy" id="1936993"/>
    <lineage>
        <taxon>Bacteria</taxon>
        <taxon>Bacillati</taxon>
        <taxon>Chloroflexota</taxon>
        <taxon>Ktedonobacteria</taxon>
        <taxon>Ktedonobacterales</taxon>
        <taxon>Dictyobacteraceae</taxon>
        <taxon>Dictyobacter</taxon>
    </lineage>
</organism>
<gene>
    <name evidence="1" type="ORF">KDAU_13920</name>
</gene>
<accession>A0A401ZBD6</accession>
<dbReference type="Proteomes" id="UP000287224">
    <property type="component" value="Unassembled WGS sequence"/>
</dbReference>
<reference evidence="2" key="1">
    <citation type="submission" date="2018-12" db="EMBL/GenBank/DDBJ databases">
        <title>Tengunoibacter tsumagoiensis gen. nov., sp. nov., Dictyobacter kobayashii sp. nov., D. alpinus sp. nov., and D. joshuensis sp. nov. and description of Dictyobacteraceae fam. nov. within the order Ktedonobacterales isolated from Tengu-no-mugimeshi.</title>
        <authorList>
            <person name="Wang C.M."/>
            <person name="Zheng Y."/>
            <person name="Sakai Y."/>
            <person name="Toyoda A."/>
            <person name="Minakuchi Y."/>
            <person name="Abe K."/>
            <person name="Yokota A."/>
            <person name="Yabe S."/>
        </authorList>
    </citation>
    <scope>NUCLEOTIDE SEQUENCE [LARGE SCALE GENOMIC DNA]</scope>
    <source>
        <strain evidence="2">S-27</strain>
    </source>
</reference>
<dbReference type="EMBL" id="BIFQ01000001">
    <property type="protein sequence ID" value="GCE04063.1"/>
    <property type="molecule type" value="Genomic_DNA"/>
</dbReference>
<evidence type="ECO:0000313" key="1">
    <source>
        <dbReference type="EMBL" id="GCE04063.1"/>
    </source>
</evidence>
<keyword evidence="2" id="KW-1185">Reference proteome</keyword>
<dbReference type="AlphaFoldDB" id="A0A401ZBD6"/>
<comment type="caution">
    <text evidence="1">The sequence shown here is derived from an EMBL/GenBank/DDBJ whole genome shotgun (WGS) entry which is preliminary data.</text>
</comment>
<proteinExistence type="predicted"/>
<evidence type="ECO:0000313" key="2">
    <source>
        <dbReference type="Proteomes" id="UP000287224"/>
    </source>
</evidence>